<dbReference type="Proteomes" id="UP001595377">
    <property type="component" value="Unassembled WGS sequence"/>
</dbReference>
<evidence type="ECO:0000313" key="3">
    <source>
        <dbReference type="EMBL" id="MFC3074921.1"/>
    </source>
</evidence>
<dbReference type="EMBL" id="JBHRSP010000029">
    <property type="protein sequence ID" value="MFC3074921.1"/>
    <property type="molecule type" value="Genomic_DNA"/>
</dbReference>
<feature type="domain" description="Peptidase S74" evidence="2">
    <location>
        <begin position="275"/>
        <end position="389"/>
    </location>
</feature>
<evidence type="ECO:0000256" key="1">
    <source>
        <dbReference type="SAM" id="MobiDB-lite"/>
    </source>
</evidence>
<name>A0ABV7DJ26_9HYPH</name>
<feature type="compositionally biased region" description="Basic and acidic residues" evidence="1">
    <location>
        <begin position="376"/>
        <end position="389"/>
    </location>
</feature>
<sequence length="389" mass="41184">MGKPSSSSAPAPDPKIGEAALKQAETGEDWLTFARDAFKISTSRQTSLDKLTKRVTEQQLGLADLQASWAKKDRARYDKVFKPVENSFIRQAKNYATRARQRQAAAEARSDVQRAAATQRQIAERDAAALGINPASGRYAGIRAEQDLDTALASAGAENNARQMVRDKGLALKADVVNLGRGLPAQAAAGSAGSVAAGGTALSGTQASNSQFLASTGIMSGGFGGAMQGYAGQASTLNQQYGLQLDGWKTEQQIAAQNAAGMGSFLGGIGGLIFSDEELKENKEELPEGAALDAVREMPVEEWDYKPGVADEGRHVGTYAQDFQRETGRGDGKTIPVQDAIGITMAAVKDLDRKVDELGASIGLAGVGERRKKRNVDRPPPQDERAYAV</sequence>
<organism evidence="3 4">
    <name type="scientific">Shinella pollutisoli</name>
    <dbReference type="NCBI Taxonomy" id="2250594"/>
    <lineage>
        <taxon>Bacteria</taxon>
        <taxon>Pseudomonadati</taxon>
        <taxon>Pseudomonadota</taxon>
        <taxon>Alphaproteobacteria</taxon>
        <taxon>Hyphomicrobiales</taxon>
        <taxon>Rhizobiaceae</taxon>
        <taxon>Shinella</taxon>
    </lineage>
</organism>
<dbReference type="Pfam" id="PF13884">
    <property type="entry name" value="Peptidase_S74"/>
    <property type="match status" value="1"/>
</dbReference>
<gene>
    <name evidence="3" type="ORF">ACFOHH_17560</name>
</gene>
<dbReference type="RefSeq" id="WP_257315585.1">
    <property type="nucleotide sequence ID" value="NZ_JANFDG010000013.1"/>
</dbReference>
<evidence type="ECO:0000259" key="2">
    <source>
        <dbReference type="PROSITE" id="PS51688"/>
    </source>
</evidence>
<protein>
    <submittedName>
        <fullName evidence="3">Tail fiber domain-containing protein</fullName>
    </submittedName>
</protein>
<keyword evidence="4" id="KW-1185">Reference proteome</keyword>
<dbReference type="PROSITE" id="PS51688">
    <property type="entry name" value="ICA"/>
    <property type="match status" value="1"/>
</dbReference>
<feature type="region of interest" description="Disordered" evidence="1">
    <location>
        <begin position="369"/>
        <end position="389"/>
    </location>
</feature>
<dbReference type="InterPro" id="IPR030392">
    <property type="entry name" value="S74_ICA"/>
</dbReference>
<reference evidence="4" key="1">
    <citation type="journal article" date="2019" name="Int. J. Syst. Evol. Microbiol.">
        <title>The Global Catalogue of Microorganisms (GCM) 10K type strain sequencing project: providing services to taxonomists for standard genome sequencing and annotation.</title>
        <authorList>
            <consortium name="The Broad Institute Genomics Platform"/>
            <consortium name="The Broad Institute Genome Sequencing Center for Infectious Disease"/>
            <person name="Wu L."/>
            <person name="Ma J."/>
        </authorList>
    </citation>
    <scope>NUCLEOTIDE SEQUENCE [LARGE SCALE GENOMIC DNA]</scope>
    <source>
        <strain evidence="4">KCTC 52677</strain>
    </source>
</reference>
<comment type="caution">
    <text evidence="3">The sequence shown here is derived from an EMBL/GenBank/DDBJ whole genome shotgun (WGS) entry which is preliminary data.</text>
</comment>
<evidence type="ECO:0000313" key="4">
    <source>
        <dbReference type="Proteomes" id="UP001595377"/>
    </source>
</evidence>
<accession>A0ABV7DJ26</accession>
<proteinExistence type="predicted"/>